<evidence type="ECO:0000256" key="1">
    <source>
        <dbReference type="ARBA" id="ARBA00022801"/>
    </source>
</evidence>
<dbReference type="AlphaFoldDB" id="A0A9D1E8Q0"/>
<evidence type="ECO:0000259" key="3">
    <source>
        <dbReference type="Pfam" id="PF20434"/>
    </source>
</evidence>
<evidence type="ECO:0000313" key="5">
    <source>
        <dbReference type="Proteomes" id="UP000823912"/>
    </source>
</evidence>
<dbReference type="InterPro" id="IPR049492">
    <property type="entry name" value="BD-FAE-like_dom"/>
</dbReference>
<reference evidence="4" key="1">
    <citation type="submission" date="2020-10" db="EMBL/GenBank/DDBJ databases">
        <authorList>
            <person name="Gilroy R."/>
        </authorList>
    </citation>
    <scope>NUCLEOTIDE SEQUENCE</scope>
    <source>
        <strain evidence="4">ChiSjej5B23-6657</strain>
    </source>
</reference>
<sequence length="344" mass="38190">MEREFITLHEDRNVTLTAYVQAVGGEFGGIPKRPAVLILPGGGYQMCSDREADPIAFPYLKAGYQAFILRYSVGKDSVWPNPMNDYEEAMELIREKSEEWHVLTDKIAVIGFSAGGHLAGCAATMSKNRPNAAILGYPVIDGDCARGYQATAPDVIAAVDEHTCPCFIFATRTDNVVPVENTVHMIDALTKAEIAYEAHIYSNGPHGFSTCDSSVQDVTQLCNRVPHWVADSIEWLKDVLGDFGNGEMTKPRFGSKLNGNREEYLNIDCTMEHLMKYPEAMKIMQPMMDAASQIAGDQAAAFSPETMMQMVKAMTLRQMLDYGNVPDEVKNQMDAQFHQIKNDR</sequence>
<dbReference type="PANTHER" id="PTHR48081:SF6">
    <property type="entry name" value="PEPTIDASE S9 PROLYL OLIGOPEPTIDASE CATALYTIC DOMAIN-CONTAINING PROTEIN"/>
    <property type="match status" value="1"/>
</dbReference>
<dbReference type="EMBL" id="DVHM01000053">
    <property type="protein sequence ID" value="HIR70328.1"/>
    <property type="molecule type" value="Genomic_DNA"/>
</dbReference>
<organism evidence="4 5">
    <name type="scientific">Candidatus Pullilachnospira gallistercoris</name>
    <dbReference type="NCBI Taxonomy" id="2840911"/>
    <lineage>
        <taxon>Bacteria</taxon>
        <taxon>Bacillati</taxon>
        <taxon>Bacillota</taxon>
        <taxon>Clostridia</taxon>
        <taxon>Lachnospirales</taxon>
        <taxon>Lachnospiraceae</taxon>
        <taxon>Lachnospiraceae incertae sedis</taxon>
        <taxon>Candidatus Pullilachnospira</taxon>
    </lineage>
</organism>
<dbReference type="Gene3D" id="3.40.50.1820">
    <property type="entry name" value="alpha/beta hydrolase"/>
    <property type="match status" value="1"/>
</dbReference>
<protein>
    <submittedName>
        <fullName evidence="4">Alpha/beta hydrolase</fullName>
    </submittedName>
</protein>
<dbReference type="Pfam" id="PF00326">
    <property type="entry name" value="Peptidase_S9"/>
    <property type="match status" value="1"/>
</dbReference>
<dbReference type="PANTHER" id="PTHR48081">
    <property type="entry name" value="AB HYDROLASE SUPERFAMILY PROTEIN C4A8.06C"/>
    <property type="match status" value="1"/>
</dbReference>
<gene>
    <name evidence="4" type="ORF">IAA55_03510</name>
</gene>
<reference evidence="4" key="2">
    <citation type="journal article" date="2021" name="PeerJ">
        <title>Extensive microbial diversity within the chicken gut microbiome revealed by metagenomics and culture.</title>
        <authorList>
            <person name="Gilroy R."/>
            <person name="Ravi A."/>
            <person name="Getino M."/>
            <person name="Pursley I."/>
            <person name="Horton D.L."/>
            <person name="Alikhan N.F."/>
            <person name="Baker D."/>
            <person name="Gharbi K."/>
            <person name="Hall N."/>
            <person name="Watson M."/>
            <person name="Adriaenssens E.M."/>
            <person name="Foster-Nyarko E."/>
            <person name="Jarju S."/>
            <person name="Secka A."/>
            <person name="Antonio M."/>
            <person name="Oren A."/>
            <person name="Chaudhuri R.R."/>
            <person name="La Ragione R."/>
            <person name="Hildebrand F."/>
            <person name="Pallen M.J."/>
        </authorList>
    </citation>
    <scope>NUCLEOTIDE SEQUENCE</scope>
    <source>
        <strain evidence="4">ChiSjej5B23-6657</strain>
    </source>
</reference>
<dbReference type="Pfam" id="PF20434">
    <property type="entry name" value="BD-FAE"/>
    <property type="match status" value="1"/>
</dbReference>
<dbReference type="InterPro" id="IPR029058">
    <property type="entry name" value="AB_hydrolase_fold"/>
</dbReference>
<evidence type="ECO:0000313" key="4">
    <source>
        <dbReference type="EMBL" id="HIR70328.1"/>
    </source>
</evidence>
<dbReference type="GO" id="GO:0006508">
    <property type="term" value="P:proteolysis"/>
    <property type="evidence" value="ECO:0007669"/>
    <property type="project" value="InterPro"/>
</dbReference>
<comment type="caution">
    <text evidence="4">The sequence shown here is derived from an EMBL/GenBank/DDBJ whole genome shotgun (WGS) entry which is preliminary data.</text>
</comment>
<feature type="domain" description="BD-FAE-like" evidence="3">
    <location>
        <begin position="33"/>
        <end position="144"/>
    </location>
</feature>
<dbReference type="SUPFAM" id="SSF53474">
    <property type="entry name" value="alpha/beta-Hydrolases"/>
    <property type="match status" value="1"/>
</dbReference>
<keyword evidence="1 4" id="KW-0378">Hydrolase</keyword>
<dbReference type="GO" id="GO:0008236">
    <property type="term" value="F:serine-type peptidase activity"/>
    <property type="evidence" value="ECO:0007669"/>
    <property type="project" value="InterPro"/>
</dbReference>
<evidence type="ECO:0000259" key="2">
    <source>
        <dbReference type="Pfam" id="PF00326"/>
    </source>
</evidence>
<accession>A0A9D1E8Q0</accession>
<feature type="domain" description="Peptidase S9 prolyl oligopeptidase catalytic" evidence="2">
    <location>
        <begin position="158"/>
        <end position="220"/>
    </location>
</feature>
<dbReference type="Proteomes" id="UP000823912">
    <property type="component" value="Unassembled WGS sequence"/>
</dbReference>
<name>A0A9D1E8Q0_9FIRM</name>
<dbReference type="InterPro" id="IPR050300">
    <property type="entry name" value="GDXG_lipolytic_enzyme"/>
</dbReference>
<proteinExistence type="predicted"/>
<dbReference type="InterPro" id="IPR001375">
    <property type="entry name" value="Peptidase_S9_cat"/>
</dbReference>